<accession>A0ABT1Q838</accession>
<gene>
    <name evidence="1" type="ORF">NOF53_04385</name>
</gene>
<keyword evidence="2" id="KW-1185">Reference proteome</keyword>
<proteinExistence type="predicted"/>
<dbReference type="RefSeq" id="WP_255965873.1">
    <property type="nucleotide sequence ID" value="NZ_JANFQF010000003.1"/>
</dbReference>
<evidence type="ECO:0000313" key="2">
    <source>
        <dbReference type="Proteomes" id="UP001524501"/>
    </source>
</evidence>
<sequence>MAGYQDGRGGQSGSSLAASQFSREGILSYCAKADIAGDSDAPVNVASGAHIDIASDDPTPADMAAALSDRLGREVLLRTVEPDQIGSADMRAMFRFLSETGYAADLTSLHAIYPQVGWQTFAQWVDEALRPPTTQKPRPKCSLGCLCAAVSIAISA</sequence>
<comment type="caution">
    <text evidence="1">The sequence shown here is derived from an EMBL/GenBank/DDBJ whole genome shotgun (WGS) entry which is preliminary data.</text>
</comment>
<dbReference type="Gene3D" id="3.40.50.720">
    <property type="entry name" value="NAD(P)-binding Rossmann-like Domain"/>
    <property type="match status" value="1"/>
</dbReference>
<evidence type="ECO:0000313" key="1">
    <source>
        <dbReference type="EMBL" id="MCQ4118415.1"/>
    </source>
</evidence>
<organism evidence="1 2">
    <name type="scientific">Rhodococcus tibetensis</name>
    <dbReference type="NCBI Taxonomy" id="2965064"/>
    <lineage>
        <taxon>Bacteria</taxon>
        <taxon>Bacillati</taxon>
        <taxon>Actinomycetota</taxon>
        <taxon>Actinomycetes</taxon>
        <taxon>Mycobacteriales</taxon>
        <taxon>Nocardiaceae</taxon>
        <taxon>Rhodococcus</taxon>
    </lineage>
</organism>
<protein>
    <submittedName>
        <fullName evidence="1">Uncharacterized protein</fullName>
    </submittedName>
</protein>
<name>A0ABT1Q838_9NOCA</name>
<dbReference type="EMBL" id="JANFQF010000003">
    <property type="protein sequence ID" value="MCQ4118415.1"/>
    <property type="molecule type" value="Genomic_DNA"/>
</dbReference>
<dbReference type="Proteomes" id="UP001524501">
    <property type="component" value="Unassembled WGS sequence"/>
</dbReference>
<reference evidence="1 2" key="1">
    <citation type="submission" date="2022-07" db="EMBL/GenBank/DDBJ databases">
        <title>Degradation activity of malathion, p-nitrophenol and potential low-temperature adaptation strategy of Rhodococcus sp. FXJ9.536.</title>
        <authorList>
            <person name="Huang J."/>
            <person name="Huang Y."/>
        </authorList>
    </citation>
    <scope>NUCLEOTIDE SEQUENCE [LARGE SCALE GENOMIC DNA]</scope>
    <source>
        <strain evidence="1 2">FXJ9.536</strain>
    </source>
</reference>